<dbReference type="AlphaFoldDB" id="A0A4Y8PBM6"/>
<keyword evidence="7" id="KW-1185">Reference proteome</keyword>
<evidence type="ECO:0000313" key="7">
    <source>
        <dbReference type="Proteomes" id="UP000297713"/>
    </source>
</evidence>
<accession>A0A4Y8PBM6</accession>
<name>A0A4Y8PBM6_9BACT</name>
<dbReference type="Pfam" id="PF08241">
    <property type="entry name" value="Methyltransf_11"/>
    <property type="match status" value="1"/>
</dbReference>
<dbReference type="Gene3D" id="3.40.50.150">
    <property type="entry name" value="Vaccinia Virus protein VP39"/>
    <property type="match status" value="1"/>
</dbReference>
<evidence type="ECO:0000256" key="2">
    <source>
        <dbReference type="ARBA" id="ARBA00022603"/>
    </source>
</evidence>
<dbReference type="Proteomes" id="UP000297713">
    <property type="component" value="Unassembled WGS sequence"/>
</dbReference>
<dbReference type="PANTHER" id="PTHR44307:SF2">
    <property type="entry name" value="PHOSPHOETHANOLAMINE METHYLTRANSFERASE ISOFORM X1"/>
    <property type="match status" value="1"/>
</dbReference>
<gene>
    <name evidence="6" type="ORF">A7Q10_08460</name>
</gene>
<keyword evidence="3" id="KW-0808">Transferase</keyword>
<dbReference type="SUPFAM" id="SSF53335">
    <property type="entry name" value="S-adenosyl-L-methionine-dependent methyltransferases"/>
    <property type="match status" value="1"/>
</dbReference>
<comment type="pathway">
    <text evidence="1">Lipid metabolism.</text>
</comment>
<evidence type="ECO:0000313" key="6">
    <source>
        <dbReference type="EMBL" id="TFE68523.1"/>
    </source>
</evidence>
<reference evidence="6 7" key="1">
    <citation type="submission" date="2016-05" db="EMBL/GenBank/DDBJ databases">
        <title>Diversity and Homogeneity among Thermoacidophilic Verrucomicrobia Methanotrophs Linked with Geographical Origin.</title>
        <authorList>
            <person name="Erikstad H.-A."/>
            <person name="Smestad N.B."/>
            <person name="Ceballos R.M."/>
            <person name="Birkeland N.-K."/>
        </authorList>
    </citation>
    <scope>NUCLEOTIDE SEQUENCE [LARGE SCALE GENOMIC DNA]</scope>
    <source>
        <strain evidence="6 7">Phi</strain>
    </source>
</reference>
<sequence length="269" mass="30625">MVCQPGSYFYDSFQLASEYDKLSNPQFIQGKKLVSLLKIKKGQKVLDIGCGTGRLAAYVAEITGREGTVIGIDPSPFRIDIARRREKENLKFKVASTEDLYLFKDNYFDVIYLNSVFHWIDNKPQAIAEIYRLLKPGGKLGIAMGAKHQNLLLMSIVRKSVQSVLGYVPKEFDTTEYRREAEEAQGLVLESGFKILETKTQNYIDLFKTGEELIRFYESSSGGSLLREFPDFQRKKIISHIEQALDRLKTPKGIAIPHSILFLICEKPK</sequence>
<organism evidence="6 7">
    <name type="scientific">Methylacidiphilum caldifontis</name>
    <dbReference type="NCBI Taxonomy" id="2795386"/>
    <lineage>
        <taxon>Bacteria</taxon>
        <taxon>Pseudomonadati</taxon>
        <taxon>Verrucomicrobiota</taxon>
        <taxon>Methylacidiphilae</taxon>
        <taxon>Methylacidiphilales</taxon>
        <taxon>Methylacidiphilaceae</taxon>
        <taxon>Methylacidiphilum (ex Ratnadevi et al. 2023)</taxon>
    </lineage>
</organism>
<evidence type="ECO:0000256" key="3">
    <source>
        <dbReference type="ARBA" id="ARBA00022679"/>
    </source>
</evidence>
<evidence type="ECO:0000256" key="4">
    <source>
        <dbReference type="ARBA" id="ARBA00025707"/>
    </source>
</evidence>
<evidence type="ECO:0000256" key="1">
    <source>
        <dbReference type="ARBA" id="ARBA00005189"/>
    </source>
</evidence>
<protein>
    <recommendedName>
        <fullName evidence="5">Methyltransferase type 11 domain-containing protein</fullName>
    </recommendedName>
</protein>
<comment type="caution">
    <text evidence="6">The sequence shown here is derived from an EMBL/GenBank/DDBJ whole genome shotgun (WGS) entry which is preliminary data.</text>
</comment>
<comment type="pathway">
    <text evidence="4">Phospholipid metabolism.</text>
</comment>
<dbReference type="CDD" id="cd02440">
    <property type="entry name" value="AdoMet_MTases"/>
    <property type="match status" value="1"/>
</dbReference>
<proteinExistence type="predicted"/>
<feature type="domain" description="Methyltransferase type 11" evidence="5">
    <location>
        <begin position="46"/>
        <end position="140"/>
    </location>
</feature>
<dbReference type="GO" id="GO:0008757">
    <property type="term" value="F:S-adenosylmethionine-dependent methyltransferase activity"/>
    <property type="evidence" value="ECO:0007669"/>
    <property type="project" value="InterPro"/>
</dbReference>
<dbReference type="InterPro" id="IPR013216">
    <property type="entry name" value="Methyltransf_11"/>
</dbReference>
<dbReference type="InterPro" id="IPR029063">
    <property type="entry name" value="SAM-dependent_MTases_sf"/>
</dbReference>
<dbReference type="PANTHER" id="PTHR44307">
    <property type="entry name" value="PHOSPHOETHANOLAMINE METHYLTRANSFERASE"/>
    <property type="match status" value="1"/>
</dbReference>
<dbReference type="EMBL" id="LXQC01000140">
    <property type="protein sequence ID" value="TFE68523.1"/>
    <property type="molecule type" value="Genomic_DNA"/>
</dbReference>
<evidence type="ECO:0000259" key="5">
    <source>
        <dbReference type="Pfam" id="PF08241"/>
    </source>
</evidence>
<keyword evidence="2" id="KW-0489">Methyltransferase</keyword>
<dbReference type="GO" id="GO:0032259">
    <property type="term" value="P:methylation"/>
    <property type="evidence" value="ECO:0007669"/>
    <property type="project" value="UniProtKB-KW"/>
</dbReference>